<dbReference type="EMBL" id="BTSX01000003">
    <property type="protein sequence ID" value="GMS89558.1"/>
    <property type="molecule type" value="Genomic_DNA"/>
</dbReference>
<organism evidence="2 3">
    <name type="scientific">Pristionchus entomophagus</name>
    <dbReference type="NCBI Taxonomy" id="358040"/>
    <lineage>
        <taxon>Eukaryota</taxon>
        <taxon>Metazoa</taxon>
        <taxon>Ecdysozoa</taxon>
        <taxon>Nematoda</taxon>
        <taxon>Chromadorea</taxon>
        <taxon>Rhabditida</taxon>
        <taxon>Rhabditina</taxon>
        <taxon>Diplogasteromorpha</taxon>
        <taxon>Diplogasteroidea</taxon>
        <taxon>Neodiplogasteridae</taxon>
        <taxon>Pristionchus</taxon>
    </lineage>
</organism>
<dbReference type="Pfam" id="PF00635">
    <property type="entry name" value="Motile_Sperm"/>
    <property type="match status" value="1"/>
</dbReference>
<dbReference type="InterPro" id="IPR008962">
    <property type="entry name" value="PapD-like_sf"/>
</dbReference>
<evidence type="ECO:0000313" key="3">
    <source>
        <dbReference type="Proteomes" id="UP001432027"/>
    </source>
</evidence>
<dbReference type="InterPro" id="IPR013783">
    <property type="entry name" value="Ig-like_fold"/>
</dbReference>
<accession>A0AAV5T5V8</accession>
<reference evidence="2" key="1">
    <citation type="submission" date="2023-10" db="EMBL/GenBank/DDBJ databases">
        <title>Genome assembly of Pristionchus species.</title>
        <authorList>
            <person name="Yoshida K."/>
            <person name="Sommer R.J."/>
        </authorList>
    </citation>
    <scope>NUCLEOTIDE SEQUENCE</scope>
    <source>
        <strain evidence="2">RS0144</strain>
    </source>
</reference>
<gene>
    <name evidence="2" type="ORF">PENTCL1PPCAC_11733</name>
</gene>
<dbReference type="InterPro" id="IPR000535">
    <property type="entry name" value="MSP_dom"/>
</dbReference>
<dbReference type="Proteomes" id="UP001432027">
    <property type="component" value="Unassembled WGS sequence"/>
</dbReference>
<dbReference type="AlphaFoldDB" id="A0AAV5T5V8"/>
<dbReference type="InterPro" id="IPR051774">
    <property type="entry name" value="Sperm-specific_class_P"/>
</dbReference>
<dbReference type="PANTHER" id="PTHR22947:SF7">
    <property type="entry name" value="MSP DOMAIN-CONTAINING PROTEIN-RELATED"/>
    <property type="match status" value="1"/>
</dbReference>
<proteinExistence type="predicted"/>
<keyword evidence="3" id="KW-1185">Reference proteome</keyword>
<evidence type="ECO:0000259" key="1">
    <source>
        <dbReference type="PROSITE" id="PS50202"/>
    </source>
</evidence>
<evidence type="ECO:0000313" key="2">
    <source>
        <dbReference type="EMBL" id="GMS89558.1"/>
    </source>
</evidence>
<dbReference type="PROSITE" id="PS50202">
    <property type="entry name" value="MSP"/>
    <property type="match status" value="1"/>
</dbReference>
<sequence length="118" mass="12527">SIDWSSFSSPLQSIMSLAADPPICALPAGGGASTHQLINSSEKKIAFKVKTSNNELYRIKPVFGFVEAGGCSAIDITRLSGAPKEDKLVIQYVETTNDAKDASAPFKTANPLQITLPM</sequence>
<feature type="domain" description="MSP" evidence="1">
    <location>
        <begin position="1"/>
        <end position="118"/>
    </location>
</feature>
<name>A0AAV5T5V8_9BILA</name>
<comment type="caution">
    <text evidence="2">The sequence shown here is derived from an EMBL/GenBank/DDBJ whole genome shotgun (WGS) entry which is preliminary data.</text>
</comment>
<protein>
    <recommendedName>
        <fullName evidence="1">MSP domain-containing protein</fullName>
    </recommendedName>
</protein>
<dbReference type="Gene3D" id="2.60.40.10">
    <property type="entry name" value="Immunoglobulins"/>
    <property type="match status" value="1"/>
</dbReference>
<feature type="non-terminal residue" evidence="2">
    <location>
        <position position="118"/>
    </location>
</feature>
<dbReference type="SUPFAM" id="SSF49354">
    <property type="entry name" value="PapD-like"/>
    <property type="match status" value="1"/>
</dbReference>
<feature type="non-terminal residue" evidence="2">
    <location>
        <position position="1"/>
    </location>
</feature>
<dbReference type="PANTHER" id="PTHR22947">
    <property type="entry name" value="MAJOR SPERM PROTEIN"/>
    <property type="match status" value="1"/>
</dbReference>